<keyword evidence="1 7" id="KW-0808">Transferase</keyword>
<dbReference type="SUPFAM" id="SSF53067">
    <property type="entry name" value="Actin-like ATPase domain"/>
    <property type="match status" value="1"/>
</dbReference>
<feature type="binding site" evidence="7">
    <location>
        <position position="189"/>
    </location>
    <ligand>
        <name>substrate</name>
    </ligand>
</feature>
<evidence type="ECO:0000256" key="2">
    <source>
        <dbReference type="ARBA" id="ARBA00022694"/>
    </source>
</evidence>
<dbReference type="GO" id="GO:0061711">
    <property type="term" value="F:tRNA N(6)-L-threonylcarbamoyladenine synthase activity"/>
    <property type="evidence" value="ECO:0007669"/>
    <property type="project" value="UniProtKB-EC"/>
</dbReference>
<dbReference type="InterPro" id="IPR017861">
    <property type="entry name" value="KAE1/TsaD"/>
</dbReference>
<dbReference type="InterPro" id="IPR043129">
    <property type="entry name" value="ATPase_NBD"/>
</dbReference>
<dbReference type="NCBIfam" id="TIGR00329">
    <property type="entry name" value="gcp_kae1"/>
    <property type="match status" value="1"/>
</dbReference>
<dbReference type="InterPro" id="IPR000905">
    <property type="entry name" value="Gcp-like_dom"/>
</dbReference>
<evidence type="ECO:0000256" key="4">
    <source>
        <dbReference type="ARBA" id="ARBA00023004"/>
    </source>
</evidence>
<gene>
    <name evidence="7 9" type="primary">tsaD</name>
    <name evidence="9" type="ORF">PQO03_03480</name>
</gene>
<dbReference type="PRINTS" id="PR00789">
    <property type="entry name" value="OSIALOPTASE"/>
</dbReference>
<protein>
    <recommendedName>
        <fullName evidence="7">tRNA N6-adenosine threonylcarbamoyltransferase</fullName>
        <ecNumber evidence="7">2.3.1.234</ecNumber>
    </recommendedName>
    <alternativeName>
        <fullName evidence="7">N6-L-threonylcarbamoyladenine synthase</fullName>
        <shortName evidence="7">t(6)A synthase</shortName>
    </alternativeName>
    <alternativeName>
        <fullName evidence="7">t(6)A37 threonylcarbamoyladenosine biosynthesis protein TsaD</fullName>
    </alternativeName>
    <alternativeName>
        <fullName evidence="7">tRNA threonylcarbamoyladenosine biosynthesis protein TsaD</fullName>
    </alternativeName>
</protein>
<sequence length="355" mass="37994">MIILGVESSCDETAISLVRDGHEVLANAISSQIKDHAAYGGVVPELAAREHLNNVRPTLNQALAQADLELEDIDGIAVTAQPGLLPALLVGAAFANGLALSLGKKVCGINHLAAHIYGGLIERQDILTKPEAFPLCALLISGGNTQLFIIKKSGDCELVGSTIDDAAGEAFDKAAKILGLPYPGGPIIDRLAKTGNPEKYKFPRSFLPKTRSYSEENKLNFSFSGVKTSLLNLVKKTWKDGHVPDEDLPDLLASYQDSIVDVLSTKMKMAAESYGARTLLLCGGVACNSAIRERVQKMAIRSGKELILTPPKYCTDNAAMIAGLGYHYLKNPEHVSDFVEASGRAPIIENLPVFT</sequence>
<feature type="binding site" evidence="7">
    <location>
        <position position="172"/>
    </location>
    <ligand>
        <name>substrate</name>
    </ligand>
</feature>
<dbReference type="HAMAP" id="MF_01445">
    <property type="entry name" value="TsaD"/>
    <property type="match status" value="1"/>
</dbReference>
<accession>A0ABY7VSJ8</accession>
<proteinExistence type="inferred from homology"/>
<dbReference type="EC" id="2.3.1.234" evidence="7"/>
<name>A0ABY7VSJ8_9BACT</name>
<feature type="domain" description="Gcp-like" evidence="8">
    <location>
        <begin position="23"/>
        <end position="322"/>
    </location>
</feature>
<comment type="cofactor">
    <cofactor evidence="7">
        <name>Fe(2+)</name>
        <dbReference type="ChEBI" id="CHEBI:29033"/>
    </cofactor>
    <text evidence="7">Binds 1 Fe(2+) ion per subunit.</text>
</comment>
<evidence type="ECO:0000259" key="8">
    <source>
        <dbReference type="Pfam" id="PF00814"/>
    </source>
</evidence>
<feature type="binding site" evidence="7">
    <location>
        <position position="288"/>
    </location>
    <ligand>
        <name>substrate</name>
    </ligand>
</feature>
<keyword evidence="4 7" id="KW-0408">Iron</keyword>
<comment type="function">
    <text evidence="7">Required for the formation of a threonylcarbamoyl group on adenosine at position 37 (t(6)A37) in tRNAs that read codons beginning with adenine. Is involved in the transfer of the threonylcarbamoyl moiety of threonylcarbamoyl-AMP (TC-AMP) to the N6 group of A37, together with TsaE and TsaB. TsaD likely plays a direct catalytic role in this reaction.</text>
</comment>
<dbReference type="CDD" id="cd24133">
    <property type="entry name" value="ASKHA_NBD_TsaD_bac"/>
    <property type="match status" value="1"/>
</dbReference>
<feature type="binding site" evidence="7">
    <location>
        <position position="115"/>
    </location>
    <ligand>
        <name>Fe cation</name>
        <dbReference type="ChEBI" id="CHEBI:24875"/>
    </ligand>
</feature>
<evidence type="ECO:0000256" key="1">
    <source>
        <dbReference type="ARBA" id="ARBA00022679"/>
    </source>
</evidence>
<dbReference type="Proteomes" id="UP001214250">
    <property type="component" value="Chromosome 1"/>
</dbReference>
<evidence type="ECO:0000256" key="3">
    <source>
        <dbReference type="ARBA" id="ARBA00022723"/>
    </source>
</evidence>
<feature type="binding site" evidence="7">
    <location>
        <begin position="139"/>
        <end position="143"/>
    </location>
    <ligand>
        <name>substrate</name>
    </ligand>
</feature>
<feature type="binding site" evidence="7">
    <location>
        <position position="111"/>
    </location>
    <ligand>
        <name>Fe cation</name>
        <dbReference type="ChEBI" id="CHEBI:24875"/>
    </ligand>
</feature>
<keyword evidence="9" id="KW-0413">Isomerase</keyword>
<evidence type="ECO:0000256" key="7">
    <source>
        <dbReference type="HAMAP-Rule" id="MF_01445"/>
    </source>
</evidence>
<dbReference type="Gene3D" id="3.30.420.40">
    <property type="match status" value="2"/>
</dbReference>
<keyword evidence="2 7" id="KW-0819">tRNA processing</keyword>
<dbReference type="NCBIfam" id="TIGR03723">
    <property type="entry name" value="T6A_TsaD_YgjD"/>
    <property type="match status" value="1"/>
</dbReference>
<reference evidence="9 10" key="1">
    <citation type="submission" date="2023-02" db="EMBL/GenBank/DDBJ databases">
        <title>Genome sequence of Lentisphaera profundi SAORIC-696.</title>
        <authorList>
            <person name="Kim e."/>
            <person name="Cho J.-C."/>
            <person name="Choi A."/>
            <person name="Kang I."/>
        </authorList>
    </citation>
    <scope>NUCLEOTIDE SEQUENCE [LARGE SCALE GENOMIC DNA]</scope>
    <source>
        <strain evidence="9 10">SAORIC-696</strain>
    </source>
</reference>
<dbReference type="Pfam" id="PF00814">
    <property type="entry name" value="TsaD"/>
    <property type="match status" value="1"/>
</dbReference>
<comment type="similarity">
    <text evidence="7">Belongs to the KAE1 / TsaD family.</text>
</comment>
<organism evidence="9 10">
    <name type="scientific">Lentisphaera profundi</name>
    <dbReference type="NCBI Taxonomy" id="1658616"/>
    <lineage>
        <taxon>Bacteria</taxon>
        <taxon>Pseudomonadati</taxon>
        <taxon>Lentisphaerota</taxon>
        <taxon>Lentisphaeria</taxon>
        <taxon>Lentisphaerales</taxon>
        <taxon>Lentisphaeraceae</taxon>
        <taxon>Lentisphaera</taxon>
    </lineage>
</organism>
<evidence type="ECO:0000256" key="6">
    <source>
        <dbReference type="ARBA" id="ARBA00048117"/>
    </source>
</evidence>
<dbReference type="PANTHER" id="PTHR11735">
    <property type="entry name" value="TRNA N6-ADENOSINE THREONYLCARBAMOYLTRANSFERASE"/>
    <property type="match status" value="1"/>
</dbReference>
<dbReference type="EMBL" id="CP117811">
    <property type="protein sequence ID" value="WDE97022.1"/>
    <property type="molecule type" value="Genomic_DNA"/>
</dbReference>
<evidence type="ECO:0000256" key="5">
    <source>
        <dbReference type="ARBA" id="ARBA00023315"/>
    </source>
</evidence>
<comment type="subcellular location">
    <subcellularLocation>
        <location evidence="7">Cytoplasm</location>
    </subcellularLocation>
</comment>
<dbReference type="RefSeq" id="WP_274151156.1">
    <property type="nucleotide sequence ID" value="NZ_CP117811.1"/>
</dbReference>
<dbReference type="PANTHER" id="PTHR11735:SF6">
    <property type="entry name" value="TRNA N6-ADENOSINE THREONYLCARBAMOYLTRANSFERASE, MITOCHONDRIAL"/>
    <property type="match status" value="1"/>
</dbReference>
<dbReference type="GO" id="GO:0016853">
    <property type="term" value="F:isomerase activity"/>
    <property type="evidence" value="ECO:0007669"/>
    <property type="project" value="UniProtKB-KW"/>
</dbReference>
<evidence type="ECO:0000313" key="10">
    <source>
        <dbReference type="Proteomes" id="UP001214250"/>
    </source>
</evidence>
<keyword evidence="10" id="KW-1185">Reference proteome</keyword>
<keyword evidence="3 7" id="KW-0479">Metal-binding</keyword>
<keyword evidence="5 7" id="KW-0012">Acyltransferase</keyword>
<keyword evidence="7" id="KW-0963">Cytoplasm</keyword>
<evidence type="ECO:0000313" key="9">
    <source>
        <dbReference type="EMBL" id="WDE97022.1"/>
    </source>
</evidence>
<comment type="catalytic activity">
    <reaction evidence="6 7">
        <text>L-threonylcarbamoyladenylate + adenosine(37) in tRNA = N(6)-L-threonylcarbamoyladenosine(37) in tRNA + AMP + H(+)</text>
        <dbReference type="Rhea" id="RHEA:37059"/>
        <dbReference type="Rhea" id="RHEA-COMP:10162"/>
        <dbReference type="Rhea" id="RHEA-COMP:10163"/>
        <dbReference type="ChEBI" id="CHEBI:15378"/>
        <dbReference type="ChEBI" id="CHEBI:73682"/>
        <dbReference type="ChEBI" id="CHEBI:74411"/>
        <dbReference type="ChEBI" id="CHEBI:74418"/>
        <dbReference type="ChEBI" id="CHEBI:456215"/>
        <dbReference type="EC" id="2.3.1.234"/>
    </reaction>
</comment>
<feature type="binding site" evidence="7">
    <location>
        <position position="316"/>
    </location>
    <ligand>
        <name>Fe cation</name>
        <dbReference type="ChEBI" id="CHEBI:24875"/>
    </ligand>
</feature>
<dbReference type="InterPro" id="IPR022450">
    <property type="entry name" value="TsaD"/>
</dbReference>
<feature type="binding site" evidence="7">
    <location>
        <position position="185"/>
    </location>
    <ligand>
        <name>substrate</name>
    </ligand>
</feature>